<keyword evidence="5 16" id="KW-0548">Nucleotidyltransferase</keyword>
<evidence type="ECO:0000256" key="11">
    <source>
        <dbReference type="ARBA" id="ARBA00022932"/>
    </source>
</evidence>
<keyword evidence="10" id="KW-0269">Exonuclease</keyword>
<dbReference type="Proteomes" id="UP000279422">
    <property type="component" value="Unassembled WGS sequence"/>
</dbReference>
<evidence type="ECO:0000256" key="3">
    <source>
        <dbReference type="ARBA" id="ARBA00020311"/>
    </source>
</evidence>
<dbReference type="InterPro" id="IPR002421">
    <property type="entry name" value="5-3_exonuclease"/>
</dbReference>
<dbReference type="InterPro" id="IPR036279">
    <property type="entry name" value="5-3_exonuclease_C_sf"/>
</dbReference>
<accession>A0A497E299</accession>
<feature type="domain" description="5'-3' exonuclease" evidence="19">
    <location>
        <begin position="5"/>
        <end position="263"/>
    </location>
</feature>
<dbReference type="CDD" id="cd08637">
    <property type="entry name" value="DNA_pol_A_pol_I_C"/>
    <property type="match status" value="1"/>
</dbReference>
<dbReference type="SUPFAM" id="SSF47807">
    <property type="entry name" value="5' to 3' exonuclease, C-terminal subdomain"/>
    <property type="match status" value="1"/>
</dbReference>
<dbReference type="Gene3D" id="3.30.420.10">
    <property type="entry name" value="Ribonuclease H-like superfamily/Ribonuclease H"/>
    <property type="match status" value="1"/>
</dbReference>
<dbReference type="CDD" id="cd09859">
    <property type="entry name" value="PIN_53EXO"/>
    <property type="match status" value="1"/>
</dbReference>
<evidence type="ECO:0000256" key="17">
    <source>
        <dbReference type="SAM" id="Coils"/>
    </source>
</evidence>
<dbReference type="PANTHER" id="PTHR10133">
    <property type="entry name" value="DNA POLYMERASE I"/>
    <property type="match status" value="1"/>
</dbReference>
<dbReference type="SMART" id="SM00279">
    <property type="entry name" value="HhH2"/>
    <property type="match status" value="1"/>
</dbReference>
<evidence type="ECO:0000259" key="18">
    <source>
        <dbReference type="SMART" id="SM00474"/>
    </source>
</evidence>
<dbReference type="InterPro" id="IPR054690">
    <property type="entry name" value="DNA_polI_exonuclease"/>
</dbReference>
<keyword evidence="17" id="KW-0175">Coiled coil</keyword>
<dbReference type="Gene3D" id="3.30.70.370">
    <property type="match status" value="1"/>
</dbReference>
<keyword evidence="6 16" id="KW-0235">DNA replication</keyword>
<evidence type="ECO:0000256" key="6">
    <source>
        <dbReference type="ARBA" id="ARBA00022705"/>
    </source>
</evidence>
<dbReference type="FunFam" id="1.20.1060.10:FF:000001">
    <property type="entry name" value="DNA polymerase I"/>
    <property type="match status" value="1"/>
</dbReference>
<dbReference type="Gene3D" id="3.40.50.1010">
    <property type="entry name" value="5'-nuclease"/>
    <property type="match status" value="1"/>
</dbReference>
<evidence type="ECO:0000256" key="2">
    <source>
        <dbReference type="ARBA" id="ARBA00012417"/>
    </source>
</evidence>
<evidence type="ECO:0000259" key="20">
    <source>
        <dbReference type="SMART" id="SM00482"/>
    </source>
</evidence>
<dbReference type="InterPro" id="IPR008918">
    <property type="entry name" value="HhH2"/>
</dbReference>
<feature type="coiled-coil region" evidence="17">
    <location>
        <begin position="483"/>
        <end position="510"/>
    </location>
</feature>
<dbReference type="InterPro" id="IPR029060">
    <property type="entry name" value="PIN-like_dom_sf"/>
</dbReference>
<evidence type="ECO:0000256" key="15">
    <source>
        <dbReference type="NCBIfam" id="TIGR00593"/>
    </source>
</evidence>
<dbReference type="PANTHER" id="PTHR10133:SF27">
    <property type="entry name" value="DNA POLYMERASE NU"/>
    <property type="match status" value="1"/>
</dbReference>
<dbReference type="InterPro" id="IPR043502">
    <property type="entry name" value="DNA/RNA_pol_sf"/>
</dbReference>
<dbReference type="GO" id="GO:0008408">
    <property type="term" value="F:3'-5' exonuclease activity"/>
    <property type="evidence" value="ECO:0007669"/>
    <property type="project" value="InterPro"/>
</dbReference>
<gene>
    <name evidence="16" type="primary">polA</name>
    <name evidence="21" type="ORF">DRJ00_07115</name>
</gene>
<organism evidence="21 22">
    <name type="scientific">Aerophobetes bacterium</name>
    <dbReference type="NCBI Taxonomy" id="2030807"/>
    <lineage>
        <taxon>Bacteria</taxon>
        <taxon>Candidatus Aerophobota</taxon>
    </lineage>
</organism>
<dbReference type="CDD" id="cd06140">
    <property type="entry name" value="DNA_polA_I_Bacillus_like_exo"/>
    <property type="match status" value="1"/>
</dbReference>
<dbReference type="GO" id="GO:0006302">
    <property type="term" value="P:double-strand break repair"/>
    <property type="evidence" value="ECO:0007669"/>
    <property type="project" value="TreeGrafter"/>
</dbReference>
<dbReference type="CDD" id="cd09898">
    <property type="entry name" value="H3TH_53EXO"/>
    <property type="match status" value="1"/>
</dbReference>
<keyword evidence="8 16" id="KW-0227">DNA damage</keyword>
<comment type="similarity">
    <text evidence="1 16">Belongs to the DNA polymerase type-A family.</text>
</comment>
<dbReference type="AlphaFoldDB" id="A0A497E299"/>
<comment type="caution">
    <text evidence="21">The sequence shown here is derived from an EMBL/GenBank/DDBJ whole genome shotgun (WGS) entry which is preliminary data.</text>
</comment>
<keyword evidence="12 16" id="KW-0238">DNA-binding</keyword>
<evidence type="ECO:0000256" key="12">
    <source>
        <dbReference type="ARBA" id="ARBA00023125"/>
    </source>
</evidence>
<dbReference type="Pfam" id="PF02739">
    <property type="entry name" value="5_3_exonuc_N"/>
    <property type="match status" value="1"/>
</dbReference>
<protein>
    <recommendedName>
        <fullName evidence="3 15">DNA polymerase I</fullName>
        <ecNumber evidence="2 15">2.7.7.7</ecNumber>
    </recommendedName>
</protein>
<keyword evidence="11 16" id="KW-0239">DNA-directed DNA polymerase</keyword>
<evidence type="ECO:0000313" key="21">
    <source>
        <dbReference type="EMBL" id="RLE07982.1"/>
    </source>
</evidence>
<sequence>MEKQAKLVLIDGNALLYRAFYALPPLTNSKGTPTGAAYGFTRMLIKIFREERPDYLACAFDKGRRTFRHKRWQEYKITRPKMPEELASQIPLVKKILKGFGVPILEDEEYEADDLLASLAKEGEKKGLRVEVLTGDKDIFQIVSSSIYVLRPQKGITHTQLFDEKKIKEEFGVSPSQVVDFLALAGDASDNIPGVPGIGPVTAKKLIQRFKDLENLLKNLDKVPPRQREILSKYQQQARLSKELATIMSSVPLKIKFDELKVREPEKEVLLSVFKELEFKGLIKELNLSLPEIFPQGPEYEEISSPEDFQKLILRLEEEPFVLEIEKDKRIKGMAFCFEDEASYYLPLEQGGIKKELIMEKLVPIFKSHQIKKTGHNLKEITLALKRIGADLDGLEFDTEIAAYLLNPLASRYFLEDLALDYLGVSIQGRSHPAERARLIGKLSRALEKELKKENLWSLFSKVEMPLVKVLVRMQERGVKVDRAVLEDFLKEIEKKRKSLEEEIFEEVGQSFNLNSSKQLGEILFGRLNLPPIKKTKTGYSTDEEVLEVLSLIRPSVRKILEYRKLSKLESTYIRPLPDLINPKTGRIHTSFNQTVTATGRLSSSRPNLQNIPIRDELGKRLRKAFIAEDGYLLLSADYSQIELRILAHLSGDPNLKDAFLKGEDIHRQTAAEIFGVLPLQVSPQMRRQAKVVNFGIVYGISPYGLSRDLGISEKDAEDYIKRYFERYPRVKEYIEKTIEEARERQYVTTLMGRKRYLPGILSSKKKEREFAERTAINTPVQGGAADLIKLAMVNLHRRFEEENLGAYIILQIHDELLFEVPEKEVDKTRKIVKEEMEKAMKLSVPLVVQTKVGKNWAEMKG</sequence>
<evidence type="ECO:0000256" key="7">
    <source>
        <dbReference type="ARBA" id="ARBA00022722"/>
    </source>
</evidence>
<dbReference type="EC" id="2.7.7.7" evidence="2 15"/>
<evidence type="ECO:0000256" key="4">
    <source>
        <dbReference type="ARBA" id="ARBA00022679"/>
    </source>
</evidence>
<evidence type="ECO:0000259" key="19">
    <source>
        <dbReference type="SMART" id="SM00475"/>
    </source>
</evidence>
<dbReference type="FunFam" id="1.10.150.20:FF:000003">
    <property type="entry name" value="DNA polymerase I"/>
    <property type="match status" value="1"/>
</dbReference>
<feature type="domain" description="3'-5' exonuclease" evidence="18">
    <location>
        <begin position="300"/>
        <end position="452"/>
    </location>
</feature>
<dbReference type="SMART" id="SM00475">
    <property type="entry name" value="53EXOc"/>
    <property type="match status" value="1"/>
</dbReference>
<evidence type="ECO:0000256" key="14">
    <source>
        <dbReference type="ARBA" id="ARBA00049244"/>
    </source>
</evidence>
<dbReference type="SUPFAM" id="SSF88723">
    <property type="entry name" value="PIN domain-like"/>
    <property type="match status" value="1"/>
</dbReference>
<dbReference type="Pfam" id="PF01367">
    <property type="entry name" value="5_3_exonuc"/>
    <property type="match status" value="1"/>
</dbReference>
<dbReference type="SMART" id="SM00482">
    <property type="entry name" value="POLAc"/>
    <property type="match status" value="1"/>
</dbReference>
<dbReference type="PROSITE" id="PS00447">
    <property type="entry name" value="DNA_POLYMERASE_A"/>
    <property type="match status" value="1"/>
</dbReference>
<dbReference type="Pfam" id="PF22619">
    <property type="entry name" value="DNA_polI_exo1"/>
    <property type="match status" value="1"/>
</dbReference>
<dbReference type="InterPro" id="IPR012337">
    <property type="entry name" value="RNaseH-like_sf"/>
</dbReference>
<evidence type="ECO:0000256" key="9">
    <source>
        <dbReference type="ARBA" id="ARBA00022801"/>
    </source>
</evidence>
<dbReference type="FunFam" id="3.40.50.1010:FF:000001">
    <property type="entry name" value="DNA polymerase I"/>
    <property type="match status" value="1"/>
</dbReference>
<dbReference type="PRINTS" id="PR00868">
    <property type="entry name" value="DNAPOLI"/>
</dbReference>
<dbReference type="NCBIfam" id="NF004397">
    <property type="entry name" value="PRK05755.1"/>
    <property type="match status" value="1"/>
</dbReference>
<dbReference type="InterPro" id="IPR020046">
    <property type="entry name" value="5-3_exonucl_a-hlix_arch_N"/>
</dbReference>
<evidence type="ECO:0000256" key="13">
    <source>
        <dbReference type="ARBA" id="ARBA00023204"/>
    </source>
</evidence>
<evidence type="ECO:0000256" key="16">
    <source>
        <dbReference type="RuleBase" id="RU004460"/>
    </source>
</evidence>
<dbReference type="InterPro" id="IPR020045">
    <property type="entry name" value="DNA_polI_H3TH"/>
</dbReference>
<keyword evidence="4 16" id="KW-0808">Transferase</keyword>
<dbReference type="SMART" id="SM00474">
    <property type="entry name" value="35EXOc"/>
    <property type="match status" value="1"/>
</dbReference>
<dbReference type="InterPro" id="IPR036397">
    <property type="entry name" value="RNaseH_sf"/>
</dbReference>
<dbReference type="InterPro" id="IPR002298">
    <property type="entry name" value="DNA_polymerase_A"/>
</dbReference>
<dbReference type="Gene3D" id="1.10.150.20">
    <property type="entry name" value="5' to 3' exonuclease, C-terminal subdomain"/>
    <property type="match status" value="2"/>
</dbReference>
<dbReference type="Pfam" id="PF00476">
    <property type="entry name" value="DNA_pol_A"/>
    <property type="match status" value="1"/>
</dbReference>
<dbReference type="GO" id="GO:0003677">
    <property type="term" value="F:DNA binding"/>
    <property type="evidence" value="ECO:0007669"/>
    <property type="project" value="UniProtKB-UniRule"/>
</dbReference>
<dbReference type="EMBL" id="QMPZ01000126">
    <property type="protein sequence ID" value="RLE07982.1"/>
    <property type="molecule type" value="Genomic_DNA"/>
</dbReference>
<dbReference type="GO" id="GO:0008409">
    <property type="term" value="F:5'-3' exonuclease activity"/>
    <property type="evidence" value="ECO:0007669"/>
    <property type="project" value="InterPro"/>
</dbReference>
<dbReference type="NCBIfam" id="TIGR00593">
    <property type="entry name" value="pola"/>
    <property type="match status" value="1"/>
</dbReference>
<dbReference type="InterPro" id="IPR019760">
    <property type="entry name" value="DNA-dir_DNA_pol_A_CS"/>
</dbReference>
<dbReference type="Gene3D" id="1.20.1060.10">
    <property type="entry name" value="Taq DNA Polymerase, Chain T, domain 4"/>
    <property type="match status" value="1"/>
</dbReference>
<dbReference type="InterPro" id="IPR001098">
    <property type="entry name" value="DNA-dir_DNA_pol_A_palm_dom"/>
</dbReference>
<dbReference type="GO" id="GO:0006261">
    <property type="term" value="P:DNA-templated DNA replication"/>
    <property type="evidence" value="ECO:0007669"/>
    <property type="project" value="UniProtKB-UniRule"/>
</dbReference>
<keyword evidence="13 16" id="KW-0234">DNA repair</keyword>
<reference evidence="21 22" key="1">
    <citation type="submission" date="2018-06" db="EMBL/GenBank/DDBJ databases">
        <title>Extensive metabolic versatility and redundancy in microbially diverse, dynamic hydrothermal sediments.</title>
        <authorList>
            <person name="Dombrowski N."/>
            <person name="Teske A."/>
            <person name="Baker B.J."/>
        </authorList>
    </citation>
    <scope>NUCLEOTIDE SEQUENCE [LARGE SCALE GENOMIC DNA]</scope>
    <source>
        <strain evidence="21">B47_G16</strain>
    </source>
</reference>
<dbReference type="SUPFAM" id="SSF53098">
    <property type="entry name" value="Ribonuclease H-like"/>
    <property type="match status" value="1"/>
</dbReference>
<evidence type="ECO:0000256" key="5">
    <source>
        <dbReference type="ARBA" id="ARBA00022695"/>
    </source>
</evidence>
<evidence type="ECO:0000256" key="1">
    <source>
        <dbReference type="ARBA" id="ARBA00007705"/>
    </source>
</evidence>
<dbReference type="SUPFAM" id="SSF56672">
    <property type="entry name" value="DNA/RNA polymerases"/>
    <property type="match status" value="1"/>
</dbReference>
<dbReference type="FunFam" id="1.10.150.20:FF:000002">
    <property type="entry name" value="DNA polymerase I"/>
    <property type="match status" value="1"/>
</dbReference>
<evidence type="ECO:0000313" key="22">
    <source>
        <dbReference type="Proteomes" id="UP000279422"/>
    </source>
</evidence>
<comment type="catalytic activity">
    <reaction evidence="14 16">
        <text>DNA(n) + a 2'-deoxyribonucleoside 5'-triphosphate = DNA(n+1) + diphosphate</text>
        <dbReference type="Rhea" id="RHEA:22508"/>
        <dbReference type="Rhea" id="RHEA-COMP:17339"/>
        <dbReference type="Rhea" id="RHEA-COMP:17340"/>
        <dbReference type="ChEBI" id="CHEBI:33019"/>
        <dbReference type="ChEBI" id="CHEBI:61560"/>
        <dbReference type="ChEBI" id="CHEBI:173112"/>
        <dbReference type="EC" id="2.7.7.7"/>
    </reaction>
</comment>
<dbReference type="InterPro" id="IPR018320">
    <property type="entry name" value="DNA_polymerase_1"/>
</dbReference>
<dbReference type="GO" id="GO:0003887">
    <property type="term" value="F:DNA-directed DNA polymerase activity"/>
    <property type="evidence" value="ECO:0007669"/>
    <property type="project" value="UniProtKB-UniRule"/>
</dbReference>
<evidence type="ECO:0000256" key="8">
    <source>
        <dbReference type="ARBA" id="ARBA00022763"/>
    </source>
</evidence>
<dbReference type="InterPro" id="IPR002562">
    <property type="entry name" value="3'-5'_exonuclease_dom"/>
</dbReference>
<name>A0A497E299_UNCAE</name>
<evidence type="ECO:0000256" key="10">
    <source>
        <dbReference type="ARBA" id="ARBA00022839"/>
    </source>
</evidence>
<keyword evidence="9" id="KW-0378">Hydrolase</keyword>
<feature type="domain" description="DNA-directed DNA polymerase family A palm" evidence="20">
    <location>
        <begin position="619"/>
        <end position="825"/>
    </location>
</feature>
<proteinExistence type="inferred from homology"/>
<keyword evidence="7" id="KW-0540">Nuclease</keyword>